<comment type="catalytic activity">
    <reaction evidence="3">
        <text>alpha,alpha-trehalose 6-phosphate + H2O = alpha,alpha-trehalose + phosphate</text>
        <dbReference type="Rhea" id="RHEA:23420"/>
        <dbReference type="ChEBI" id="CHEBI:15377"/>
        <dbReference type="ChEBI" id="CHEBI:16551"/>
        <dbReference type="ChEBI" id="CHEBI:43474"/>
        <dbReference type="ChEBI" id="CHEBI:58429"/>
        <dbReference type="EC" id="3.1.3.12"/>
    </reaction>
</comment>
<dbReference type="InterPro" id="IPR044651">
    <property type="entry name" value="OTSB-like"/>
</dbReference>
<dbReference type="PANTHER" id="PTHR43768">
    <property type="entry name" value="TREHALOSE 6-PHOSPHATE PHOSPHATASE"/>
    <property type="match status" value="1"/>
</dbReference>
<sequence>MTSIDLATILGQQPLGLIFDIDGTLASMTPTPDGAQLWPGVAEDLRRLRQYGHVAILTGRLVEDGARIVNVEGLTYIGTHGLEWCDDLPTQRSVQLLPEAQPYAEPGKQLFDLLEQQLSSLPGVILQRKRVGGTVHYRQAPSLEETRKQLLALLEVPAQRLKMRLSEGRGLIEILTPLTVNKGEALRRYVQRFGLQGVIFAGDDLTDLDAVLELRRLRHEGLATMSIIVRHAGTLPAMLEHGDYVVDDVAGMAELLHSIVDRLEQPRE</sequence>
<dbReference type="AlphaFoldDB" id="A0A4P6JIH1"/>
<dbReference type="SUPFAM" id="SSF56784">
    <property type="entry name" value="HAD-like"/>
    <property type="match status" value="1"/>
</dbReference>
<comment type="function">
    <text evidence="2 3">Removes the phosphate from trehalose 6-phosphate to produce free trehalose.</text>
</comment>
<name>A0A4P6JIH1_KTERU</name>
<dbReference type="RefSeq" id="WP_129885464.1">
    <property type="nucleotide sequence ID" value="NZ_CP035758.1"/>
</dbReference>
<organism evidence="4 5">
    <name type="scientific">Ktedonosporobacter rubrisoli</name>
    <dbReference type="NCBI Taxonomy" id="2509675"/>
    <lineage>
        <taxon>Bacteria</taxon>
        <taxon>Bacillati</taxon>
        <taxon>Chloroflexota</taxon>
        <taxon>Ktedonobacteria</taxon>
        <taxon>Ktedonobacterales</taxon>
        <taxon>Ktedonosporobacteraceae</taxon>
        <taxon>Ktedonosporobacter</taxon>
    </lineage>
</organism>
<dbReference type="EMBL" id="CP035758">
    <property type="protein sequence ID" value="QBD74865.1"/>
    <property type="molecule type" value="Genomic_DNA"/>
</dbReference>
<evidence type="ECO:0000256" key="1">
    <source>
        <dbReference type="ARBA" id="ARBA00022801"/>
    </source>
</evidence>
<dbReference type="PANTHER" id="PTHR43768:SF3">
    <property type="entry name" value="TREHALOSE 6-PHOSPHATE PHOSPHATASE"/>
    <property type="match status" value="1"/>
</dbReference>
<evidence type="ECO:0000256" key="3">
    <source>
        <dbReference type="RuleBase" id="RU361117"/>
    </source>
</evidence>
<dbReference type="NCBIfam" id="TIGR00685">
    <property type="entry name" value="T6PP"/>
    <property type="match status" value="1"/>
</dbReference>
<dbReference type="GO" id="GO:0046872">
    <property type="term" value="F:metal ion binding"/>
    <property type="evidence" value="ECO:0007669"/>
    <property type="project" value="UniProtKB-KW"/>
</dbReference>
<dbReference type="OrthoDB" id="9797743at2"/>
<comment type="cofactor">
    <cofactor evidence="3">
        <name>Mg(2+)</name>
        <dbReference type="ChEBI" id="CHEBI:18420"/>
    </cofactor>
</comment>
<keyword evidence="3" id="KW-0460">Magnesium</keyword>
<dbReference type="InterPro" id="IPR036412">
    <property type="entry name" value="HAD-like_sf"/>
</dbReference>
<evidence type="ECO:0000256" key="2">
    <source>
        <dbReference type="ARBA" id="ARBA00024179"/>
    </source>
</evidence>
<dbReference type="UniPathway" id="UPA00299"/>
<dbReference type="KEGG" id="kbs:EPA93_02185"/>
<dbReference type="GO" id="GO:0004805">
    <property type="term" value="F:trehalose-phosphatase activity"/>
    <property type="evidence" value="ECO:0007669"/>
    <property type="project" value="UniProtKB-EC"/>
</dbReference>
<reference evidence="4 5" key="1">
    <citation type="submission" date="2019-01" db="EMBL/GenBank/DDBJ databases">
        <title>Ktedonosporobacter rubrisoli SCAWS-G2.</title>
        <authorList>
            <person name="Huang Y."/>
            <person name="Yan B."/>
        </authorList>
    </citation>
    <scope>NUCLEOTIDE SEQUENCE [LARGE SCALE GENOMIC DNA]</scope>
    <source>
        <strain evidence="4 5">SCAWS-G2</strain>
    </source>
</reference>
<keyword evidence="3" id="KW-0479">Metal-binding</keyword>
<keyword evidence="5" id="KW-1185">Reference proteome</keyword>
<dbReference type="GO" id="GO:0005992">
    <property type="term" value="P:trehalose biosynthetic process"/>
    <property type="evidence" value="ECO:0007669"/>
    <property type="project" value="UniProtKB-UniPathway"/>
</dbReference>
<dbReference type="InterPro" id="IPR023214">
    <property type="entry name" value="HAD_sf"/>
</dbReference>
<evidence type="ECO:0000313" key="5">
    <source>
        <dbReference type="Proteomes" id="UP000290365"/>
    </source>
</evidence>
<dbReference type="InterPro" id="IPR003337">
    <property type="entry name" value="Trehalose_PPase"/>
</dbReference>
<protein>
    <recommendedName>
        <fullName evidence="3">Trehalose 6-phosphate phosphatase</fullName>
        <ecNumber evidence="3">3.1.3.12</ecNumber>
    </recommendedName>
</protein>
<dbReference type="Gene3D" id="3.30.70.1020">
    <property type="entry name" value="Trehalose-6-phosphate phosphatase related protein, domain 2"/>
    <property type="match status" value="1"/>
</dbReference>
<accession>A0A4P6JIH1</accession>
<comment type="pathway">
    <text evidence="3">Glycan biosynthesis; trehalose biosynthesis.</text>
</comment>
<gene>
    <name evidence="4" type="primary">otsB</name>
    <name evidence="4" type="ORF">EPA93_02185</name>
</gene>
<dbReference type="Proteomes" id="UP000290365">
    <property type="component" value="Chromosome"/>
</dbReference>
<dbReference type="Gene3D" id="3.40.50.1000">
    <property type="entry name" value="HAD superfamily/HAD-like"/>
    <property type="match status" value="1"/>
</dbReference>
<comment type="similarity">
    <text evidence="3">Belongs to the trehalose phosphatase family.</text>
</comment>
<dbReference type="EC" id="3.1.3.12" evidence="3"/>
<keyword evidence="1 3" id="KW-0378">Hydrolase</keyword>
<evidence type="ECO:0000313" key="4">
    <source>
        <dbReference type="EMBL" id="QBD74865.1"/>
    </source>
</evidence>
<dbReference type="Pfam" id="PF02358">
    <property type="entry name" value="Trehalose_PPase"/>
    <property type="match status" value="1"/>
</dbReference>
<proteinExistence type="inferred from homology"/>